<evidence type="ECO:0000313" key="2">
    <source>
        <dbReference type="Proteomes" id="UP001239111"/>
    </source>
</evidence>
<protein>
    <submittedName>
        <fullName evidence="1">Uncharacterized protein</fullName>
    </submittedName>
</protein>
<comment type="caution">
    <text evidence="1">The sequence shown here is derived from an EMBL/GenBank/DDBJ whole genome shotgun (WGS) entry which is preliminary data.</text>
</comment>
<gene>
    <name evidence="1" type="ORF">QAD02_007797</name>
</gene>
<sequence length="316" mass="35223">MADFGSEELPPLKGHKFFIVTLHLTVMLINAVNYLHKGGVAVTKFWVHVFKDGPSILTSACAAAFLDRHLVRPQSLQMQRLERLHRGIYYLHQRDATAGEIPSSDEFLASTSFLECTSDNASEVEREYERILEHLASGPEAFYGLNLDPKGPTARLRLKDFPLYVRSALNPHLGRSPGINVPSLYAGLKGSCSAMHCEDGDLDSGNIHRFTLVFLFSLLYFVEKAVRAIAPPARQPRLVAIVRPFAWAPGPLPGFDVAPGPIRPIVTVGRGGFRAEDLQLRRPHLPGREVVRQAPLFLEEDEVPLRPPRTFPRSHL</sequence>
<name>A0ACC2N8Z7_9HYME</name>
<reference evidence="1" key="1">
    <citation type="submission" date="2023-04" db="EMBL/GenBank/DDBJ databases">
        <title>A chromosome-level genome assembly of the parasitoid wasp Eretmocerus hayati.</title>
        <authorList>
            <person name="Zhong Y."/>
            <person name="Liu S."/>
            <person name="Liu Y."/>
        </authorList>
    </citation>
    <scope>NUCLEOTIDE SEQUENCE</scope>
    <source>
        <strain evidence="1">ZJU_SS_LIU_2023</strain>
    </source>
</reference>
<evidence type="ECO:0000313" key="1">
    <source>
        <dbReference type="EMBL" id="KAJ8666135.1"/>
    </source>
</evidence>
<proteinExistence type="predicted"/>
<accession>A0ACC2N8Z7</accession>
<organism evidence="1 2">
    <name type="scientific">Eretmocerus hayati</name>
    <dbReference type="NCBI Taxonomy" id="131215"/>
    <lineage>
        <taxon>Eukaryota</taxon>
        <taxon>Metazoa</taxon>
        <taxon>Ecdysozoa</taxon>
        <taxon>Arthropoda</taxon>
        <taxon>Hexapoda</taxon>
        <taxon>Insecta</taxon>
        <taxon>Pterygota</taxon>
        <taxon>Neoptera</taxon>
        <taxon>Endopterygota</taxon>
        <taxon>Hymenoptera</taxon>
        <taxon>Apocrita</taxon>
        <taxon>Proctotrupomorpha</taxon>
        <taxon>Chalcidoidea</taxon>
        <taxon>Aphelinidae</taxon>
        <taxon>Aphelininae</taxon>
        <taxon>Eretmocerus</taxon>
    </lineage>
</organism>
<dbReference type="Proteomes" id="UP001239111">
    <property type="component" value="Chromosome 4"/>
</dbReference>
<keyword evidence="2" id="KW-1185">Reference proteome</keyword>
<dbReference type="EMBL" id="CM056744">
    <property type="protein sequence ID" value="KAJ8666135.1"/>
    <property type="molecule type" value="Genomic_DNA"/>
</dbReference>